<evidence type="ECO:0000256" key="1">
    <source>
        <dbReference type="SAM" id="SignalP"/>
    </source>
</evidence>
<keyword evidence="1" id="KW-0732">Signal</keyword>
<feature type="signal peptide" evidence="1">
    <location>
        <begin position="1"/>
        <end position="35"/>
    </location>
</feature>
<dbReference type="EMBL" id="AZIL01001543">
    <property type="protein sequence ID" value="EWM23682.1"/>
    <property type="molecule type" value="Genomic_DNA"/>
</dbReference>
<reference evidence="2 3" key="1">
    <citation type="journal article" date="2014" name="Mol. Plant">
        <title>Chromosome Scale Genome Assembly and Transcriptome Profiling of Nannochloropsis gaditana in Nitrogen Depletion.</title>
        <authorList>
            <person name="Corteggiani Carpinelli E."/>
            <person name="Telatin A."/>
            <person name="Vitulo N."/>
            <person name="Forcato C."/>
            <person name="D'Angelo M."/>
            <person name="Schiavon R."/>
            <person name="Vezzi A."/>
            <person name="Giacometti G.M."/>
            <person name="Morosinotto T."/>
            <person name="Valle G."/>
        </authorList>
    </citation>
    <scope>NUCLEOTIDE SEQUENCE [LARGE SCALE GENOMIC DNA]</scope>
    <source>
        <strain evidence="2 3">B-31</strain>
    </source>
</reference>
<feature type="chain" id="PRO_5004900696" evidence="1">
    <location>
        <begin position="36"/>
        <end position="107"/>
    </location>
</feature>
<proteinExistence type="predicted"/>
<dbReference type="AlphaFoldDB" id="W7TBL1"/>
<organism evidence="2 3">
    <name type="scientific">Nannochloropsis gaditana</name>
    <dbReference type="NCBI Taxonomy" id="72520"/>
    <lineage>
        <taxon>Eukaryota</taxon>
        <taxon>Sar</taxon>
        <taxon>Stramenopiles</taxon>
        <taxon>Ochrophyta</taxon>
        <taxon>Eustigmatophyceae</taxon>
        <taxon>Eustigmatales</taxon>
        <taxon>Monodopsidaceae</taxon>
        <taxon>Nannochloropsis</taxon>
    </lineage>
</organism>
<protein>
    <submittedName>
        <fullName evidence="2">Uncharacterized protein</fullName>
    </submittedName>
</protein>
<keyword evidence="3" id="KW-1185">Reference proteome</keyword>
<evidence type="ECO:0000313" key="3">
    <source>
        <dbReference type="Proteomes" id="UP000019335"/>
    </source>
</evidence>
<sequence>MVVPQDMQGPRRLRSSPTRTITLYTALLLLGGVEGSEMHGTVGGGWSLHSAGGGVDLSRVILSFLQLLRAALDHRVRKPSPRLSCTLHYALLLPASMHPLSHRIPSI</sequence>
<name>W7TBL1_9STRA</name>
<gene>
    <name evidence="2" type="ORF">Naga_100030g1</name>
</gene>
<dbReference type="Proteomes" id="UP000019335">
    <property type="component" value="Chromosome 16"/>
</dbReference>
<comment type="caution">
    <text evidence="2">The sequence shown here is derived from an EMBL/GenBank/DDBJ whole genome shotgun (WGS) entry which is preliminary data.</text>
</comment>
<accession>W7TBL1</accession>
<evidence type="ECO:0000313" key="2">
    <source>
        <dbReference type="EMBL" id="EWM23682.1"/>
    </source>
</evidence>